<dbReference type="EMBL" id="BQXH01000011">
    <property type="protein sequence ID" value="GKS81602.1"/>
    <property type="molecule type" value="Genomic_DNA"/>
</dbReference>
<evidence type="ECO:0000256" key="2">
    <source>
        <dbReference type="ARBA" id="ARBA00005124"/>
    </source>
</evidence>
<keyword evidence="6" id="KW-0067">ATP-binding</keyword>
<evidence type="ECO:0000256" key="3">
    <source>
        <dbReference type="ARBA" id="ARBA00012367"/>
    </source>
</evidence>
<dbReference type="InterPro" id="IPR019491">
    <property type="entry name" value="Lipoate_protein_ligase_C"/>
</dbReference>
<evidence type="ECO:0000256" key="5">
    <source>
        <dbReference type="ARBA" id="ARBA00022741"/>
    </source>
</evidence>
<dbReference type="SUPFAM" id="SSF55681">
    <property type="entry name" value="Class II aaRS and biotin synthetases"/>
    <property type="match status" value="1"/>
</dbReference>
<dbReference type="GO" id="GO:0016874">
    <property type="term" value="F:ligase activity"/>
    <property type="evidence" value="ECO:0007669"/>
    <property type="project" value="UniProtKB-KW"/>
</dbReference>
<dbReference type="Pfam" id="PF10437">
    <property type="entry name" value="Lip_prot_lig_C"/>
    <property type="match status" value="1"/>
</dbReference>
<evidence type="ECO:0000256" key="4">
    <source>
        <dbReference type="ARBA" id="ARBA00022598"/>
    </source>
</evidence>
<evidence type="ECO:0000259" key="8">
    <source>
        <dbReference type="PROSITE" id="PS51733"/>
    </source>
</evidence>
<dbReference type="Gene3D" id="3.30.390.50">
    <property type="entry name" value="CO dehydrogenase flavoprotein, C-terminal domain"/>
    <property type="match status" value="1"/>
</dbReference>
<gene>
    <name evidence="9" type="primary">lplA-2</name>
    <name evidence="9" type="ORF">LPAF129_12880</name>
</gene>
<comment type="pathway">
    <text evidence="2">Protein modification; protein lipoylation via exogenous pathway; protein N(6)-(lipoyl)lysine from lipoate: step 1/2.</text>
</comment>
<keyword evidence="10" id="KW-1185">Reference proteome</keyword>
<organism evidence="9 10">
    <name type="scientific">Ligilactobacillus pabuli</name>
    <dbReference type="NCBI Taxonomy" id="2886039"/>
    <lineage>
        <taxon>Bacteria</taxon>
        <taxon>Bacillati</taxon>
        <taxon>Bacillota</taxon>
        <taxon>Bacilli</taxon>
        <taxon>Lactobacillales</taxon>
        <taxon>Lactobacillaceae</taxon>
        <taxon>Ligilactobacillus</taxon>
    </lineage>
</organism>
<dbReference type="SUPFAM" id="SSF82649">
    <property type="entry name" value="SufE/NifU"/>
    <property type="match status" value="1"/>
</dbReference>
<comment type="catalytic activity">
    <reaction evidence="7">
        <text>L-lysyl-[lipoyl-carrier protein] + (R)-lipoate + ATP = N(6)-[(R)-lipoyl]-L-lysyl-[lipoyl-carrier protein] + AMP + diphosphate + H(+)</text>
        <dbReference type="Rhea" id="RHEA:49288"/>
        <dbReference type="Rhea" id="RHEA-COMP:10500"/>
        <dbReference type="Rhea" id="RHEA-COMP:10502"/>
        <dbReference type="ChEBI" id="CHEBI:15378"/>
        <dbReference type="ChEBI" id="CHEBI:29969"/>
        <dbReference type="ChEBI" id="CHEBI:30616"/>
        <dbReference type="ChEBI" id="CHEBI:33019"/>
        <dbReference type="ChEBI" id="CHEBI:83088"/>
        <dbReference type="ChEBI" id="CHEBI:83099"/>
        <dbReference type="ChEBI" id="CHEBI:456215"/>
        <dbReference type="EC" id="6.3.1.20"/>
    </reaction>
</comment>
<dbReference type="EC" id="6.3.1.20" evidence="3"/>
<keyword evidence="4 9" id="KW-0436">Ligase</keyword>
<proteinExistence type="predicted"/>
<name>A0ABQ5JK08_9LACO</name>
<dbReference type="InterPro" id="IPR004143">
    <property type="entry name" value="BPL_LPL_catalytic"/>
</dbReference>
<dbReference type="InterPro" id="IPR045864">
    <property type="entry name" value="aa-tRNA-synth_II/BPL/LPL"/>
</dbReference>
<protein>
    <recommendedName>
        <fullName evidence="3">lipoate--protein ligase</fullName>
        <ecNumber evidence="3">6.3.1.20</ecNumber>
    </recommendedName>
</protein>
<feature type="domain" description="BPL/LPL catalytic" evidence="8">
    <location>
        <begin position="31"/>
        <end position="222"/>
    </location>
</feature>
<dbReference type="PANTHER" id="PTHR12561">
    <property type="entry name" value="LIPOATE-PROTEIN LIGASE"/>
    <property type="match status" value="1"/>
</dbReference>
<evidence type="ECO:0000256" key="1">
    <source>
        <dbReference type="ARBA" id="ARBA00005085"/>
    </source>
</evidence>
<evidence type="ECO:0000313" key="10">
    <source>
        <dbReference type="Proteomes" id="UP001055149"/>
    </source>
</evidence>
<sequence length="347" mass="38816">MFLIDITPKNHEPYDPILNQSIDNYLLNDLKLPGHGLLCYINRPSVIIGSAQNSFSEVDLNYLQQHHIKLVRRTSGGGAVYHDEGNVIFENILGDSLDHCGDYDYFAQPILDALAEMGLKDGQVSAKSALVANNQKFSGMCMIKAKEGFAAGGTLMFNMNIANARQVLTPKKRAQVARGVLSADRPITNLKSLLSPEYAELSTEEFKNELLCHLFHVKHLADIPTYHLTDQDWQKIYAKVGQKYGRNVWNYGKNPGYQYYSSYQMPNGQLHVNFSTENEQISHIKFYGNTITPEAAEVLEQVLLGATLTADSLNTLLSSTIFANNPDFLQVISDMLLEAENTHHICD</sequence>
<accession>A0ABQ5JK08</accession>
<keyword evidence="5" id="KW-0547">Nucleotide-binding</keyword>
<dbReference type="Pfam" id="PF21948">
    <property type="entry name" value="LplA-B_cat"/>
    <property type="match status" value="1"/>
</dbReference>
<dbReference type="Proteomes" id="UP001055149">
    <property type="component" value="Unassembled WGS sequence"/>
</dbReference>
<dbReference type="CDD" id="cd16443">
    <property type="entry name" value="LplA"/>
    <property type="match status" value="1"/>
</dbReference>
<dbReference type="RefSeq" id="WP_244055341.1">
    <property type="nucleotide sequence ID" value="NZ_BQXH01000011.1"/>
</dbReference>
<reference evidence="9" key="1">
    <citation type="journal article" date="2022" name="Int. J. Syst. Evol. Microbiol.">
        <title>A novel species of lactic acid bacteria, Ligilactobacillus pabuli sp. nov., isolated from alfalfa silage.</title>
        <authorList>
            <person name="Tohno M."/>
            <person name="Tanizawa Y."/>
            <person name="Sawada H."/>
            <person name="Sakamoto M."/>
            <person name="Ohkuma M."/>
            <person name="Kobayashi H."/>
        </authorList>
    </citation>
    <scope>NUCLEOTIDE SEQUENCE</scope>
    <source>
        <strain evidence="9">AF129</strain>
    </source>
</reference>
<dbReference type="PROSITE" id="PS51733">
    <property type="entry name" value="BPL_LPL_CATALYTIC"/>
    <property type="match status" value="1"/>
</dbReference>
<dbReference type="PANTHER" id="PTHR12561:SF3">
    <property type="entry name" value="LIPOYLTRANSFERASE 1, MITOCHONDRIAL"/>
    <property type="match status" value="1"/>
</dbReference>
<evidence type="ECO:0000256" key="7">
    <source>
        <dbReference type="ARBA" id="ARBA00048037"/>
    </source>
</evidence>
<comment type="pathway">
    <text evidence="1">Protein modification; protein lipoylation via exogenous pathway; protein N(6)-(lipoyl)lysine from lipoate: step 2/2.</text>
</comment>
<dbReference type="InterPro" id="IPR004562">
    <property type="entry name" value="LipoylTrfase_LipoateP_Ligase"/>
</dbReference>
<evidence type="ECO:0000313" key="9">
    <source>
        <dbReference type="EMBL" id="GKS81602.1"/>
    </source>
</evidence>
<evidence type="ECO:0000256" key="6">
    <source>
        <dbReference type="ARBA" id="ARBA00022840"/>
    </source>
</evidence>
<dbReference type="Gene3D" id="3.30.930.10">
    <property type="entry name" value="Bira Bifunctional Protein, Domain 2"/>
    <property type="match status" value="1"/>
</dbReference>
<comment type="caution">
    <text evidence="9">The sequence shown here is derived from an EMBL/GenBank/DDBJ whole genome shotgun (WGS) entry which is preliminary data.</text>
</comment>